<dbReference type="InterPro" id="IPR001206">
    <property type="entry name" value="Diacylglycerol_kinase_cat_dom"/>
</dbReference>
<dbReference type="Gene3D" id="3.40.50.10330">
    <property type="entry name" value="Probable inorganic polyphosphate/atp-NAD kinase, domain 1"/>
    <property type="match status" value="1"/>
</dbReference>
<dbReference type="GO" id="GO:0016301">
    <property type="term" value="F:kinase activity"/>
    <property type="evidence" value="ECO:0007669"/>
    <property type="project" value="UniProtKB-KW"/>
</dbReference>
<evidence type="ECO:0000313" key="6">
    <source>
        <dbReference type="EMBL" id="AKH17481.1"/>
    </source>
</evidence>
<dbReference type="EMBL" id="CP011389">
    <property type="protein sequence ID" value="AKH17481.1"/>
    <property type="molecule type" value="Genomic_DNA"/>
</dbReference>
<organism evidence="6 7">
    <name type="scientific">Deinococcus soli</name>
    <name type="common">ex Cha et al. 2016</name>
    <dbReference type="NCBI Taxonomy" id="1309411"/>
    <lineage>
        <taxon>Bacteria</taxon>
        <taxon>Thermotogati</taxon>
        <taxon>Deinococcota</taxon>
        <taxon>Deinococci</taxon>
        <taxon>Deinococcales</taxon>
        <taxon>Deinococcaceae</taxon>
        <taxon>Deinococcus</taxon>
    </lineage>
</organism>
<dbReference type="PROSITE" id="PS50146">
    <property type="entry name" value="DAGK"/>
    <property type="match status" value="1"/>
</dbReference>
<dbReference type="Pfam" id="PF00781">
    <property type="entry name" value="DAGK_cat"/>
    <property type="match status" value="1"/>
</dbReference>
<evidence type="ECO:0000259" key="5">
    <source>
        <dbReference type="PROSITE" id="PS50146"/>
    </source>
</evidence>
<keyword evidence="7" id="KW-1185">Reference proteome</keyword>
<dbReference type="Proteomes" id="UP000034024">
    <property type="component" value="Chromosome"/>
</dbReference>
<dbReference type="InterPro" id="IPR017438">
    <property type="entry name" value="ATP-NAD_kinase_N"/>
</dbReference>
<keyword evidence="1" id="KW-0808">Transferase</keyword>
<dbReference type="AlphaFoldDB" id="A0A0F7JMB5"/>
<keyword evidence="3" id="KW-0418">Kinase</keyword>
<evidence type="ECO:0000313" key="7">
    <source>
        <dbReference type="Proteomes" id="UP000034024"/>
    </source>
</evidence>
<evidence type="ECO:0000256" key="1">
    <source>
        <dbReference type="ARBA" id="ARBA00022679"/>
    </source>
</evidence>
<evidence type="ECO:0000256" key="2">
    <source>
        <dbReference type="ARBA" id="ARBA00022741"/>
    </source>
</evidence>
<dbReference type="GO" id="GO:0005524">
    <property type="term" value="F:ATP binding"/>
    <property type="evidence" value="ECO:0007669"/>
    <property type="project" value="UniProtKB-KW"/>
</dbReference>
<evidence type="ECO:0000256" key="4">
    <source>
        <dbReference type="ARBA" id="ARBA00022840"/>
    </source>
</evidence>
<feature type="domain" description="DAGKc" evidence="5">
    <location>
        <begin position="1"/>
        <end position="128"/>
    </location>
</feature>
<dbReference type="PATRIC" id="fig|1309411.5.peg.2237"/>
<dbReference type="InterPro" id="IPR016064">
    <property type="entry name" value="NAD/diacylglycerol_kinase_sf"/>
</dbReference>
<name>A0A0F7JMB5_9DEIO</name>
<dbReference type="PANTHER" id="PTHR12358:SF54">
    <property type="entry name" value="SPHINGOSINE KINASE RELATED PROTEIN"/>
    <property type="match status" value="1"/>
</dbReference>
<dbReference type="Pfam" id="PF19279">
    <property type="entry name" value="YegS_C"/>
    <property type="match status" value="1"/>
</dbReference>
<dbReference type="SUPFAM" id="SSF111331">
    <property type="entry name" value="NAD kinase/diacylglycerol kinase-like"/>
    <property type="match status" value="1"/>
</dbReference>
<accession>A0A0F7JMB5</accession>
<keyword evidence="2" id="KW-0547">Nucleotide-binding</keyword>
<dbReference type="OrthoDB" id="142078at2"/>
<dbReference type="RefSeq" id="WP_046844049.1">
    <property type="nucleotide sequence ID" value="NZ_CP011389.1"/>
</dbReference>
<dbReference type="PANTHER" id="PTHR12358">
    <property type="entry name" value="SPHINGOSINE KINASE"/>
    <property type="match status" value="1"/>
</dbReference>
<dbReference type="SMART" id="SM00046">
    <property type="entry name" value="DAGKc"/>
    <property type="match status" value="1"/>
</dbReference>
<dbReference type="Gene3D" id="2.60.200.40">
    <property type="match status" value="1"/>
</dbReference>
<dbReference type="InterPro" id="IPR050187">
    <property type="entry name" value="Lipid_Phosphate_FormReg"/>
</dbReference>
<keyword evidence="4" id="KW-0067">ATP-binding</keyword>
<protein>
    <recommendedName>
        <fullName evidence="5">DAGKc domain-containing protein</fullName>
    </recommendedName>
</protein>
<dbReference type="InterPro" id="IPR045540">
    <property type="entry name" value="YegS/DAGK_C"/>
</dbReference>
<dbReference type="KEGG" id="dch:SY84_11025"/>
<reference evidence="6 7" key="1">
    <citation type="submission" date="2015-01" db="EMBL/GenBank/DDBJ databases">
        <title>Deinococcus soli/N5/whole genome sequencing.</title>
        <authorList>
            <person name="Kim M.K."/>
            <person name="Srinivasan S."/>
            <person name="Lee J.-J."/>
        </authorList>
    </citation>
    <scope>NUCLEOTIDE SEQUENCE [LARGE SCALE GENOMIC DNA]</scope>
    <source>
        <strain evidence="6 7">N5</strain>
    </source>
</reference>
<gene>
    <name evidence="6" type="ORF">SY84_11025</name>
</gene>
<sequence>MPPAPALLIHNPGAGTSHRADPAQLQAALRDAGFDVEYRPTRTPHDLGPALSGPLPGPVFIAGGDGTFRAAALHLAGRDATVGVIPLGTSNNIARTLGLTGDPVDIARAYLTATRHPFDAGRVQAPWGDDVFFEAFGCGLFADLLHAYDPTAPKSPLRAAQAVLTTLPGFQAQPVPTCIDGHPSPAPPLTLLEIMNIQSTGNGLHLAPDAHPGDGLLNLIRVNGQQRDSLAAYATAMLRGQFDTLPSVQEDVAATFTLHATGQHVGQVFHVDGETRTHPGGPVHVQVWAGALHVLRPD</sequence>
<evidence type="ECO:0000256" key="3">
    <source>
        <dbReference type="ARBA" id="ARBA00022777"/>
    </source>
</evidence>
<proteinExistence type="predicted"/>